<dbReference type="CDD" id="cd08862">
    <property type="entry name" value="SRPBCC_Smu440-like"/>
    <property type="match status" value="1"/>
</dbReference>
<organism evidence="1 2">
    <name type="scientific">Mycobacterium spongiae</name>
    <dbReference type="NCBI Taxonomy" id="886343"/>
    <lineage>
        <taxon>Bacteria</taxon>
        <taxon>Bacillati</taxon>
        <taxon>Actinomycetota</taxon>
        <taxon>Actinomycetes</taxon>
        <taxon>Mycobacteriales</taxon>
        <taxon>Mycobacteriaceae</taxon>
        <taxon>Mycobacterium</taxon>
    </lineage>
</organism>
<reference evidence="1" key="1">
    <citation type="submission" date="2019-12" db="EMBL/GenBank/DDBJ databases">
        <title>Mycobacterium spongiae sp. nov.</title>
        <authorList>
            <person name="Stinear T."/>
        </authorList>
    </citation>
    <scope>NUCLEOTIDE SEQUENCE</scope>
    <source>
        <strain evidence="1">FSD4b-SM</strain>
    </source>
</reference>
<evidence type="ECO:0000313" key="1">
    <source>
        <dbReference type="EMBL" id="QUR66762.1"/>
    </source>
</evidence>
<dbReference type="InterPro" id="IPR023393">
    <property type="entry name" value="START-like_dom_sf"/>
</dbReference>
<dbReference type="Pfam" id="PF10604">
    <property type="entry name" value="Polyketide_cyc2"/>
    <property type="match status" value="1"/>
</dbReference>
<dbReference type="SUPFAM" id="SSF55961">
    <property type="entry name" value="Bet v1-like"/>
    <property type="match status" value="1"/>
</dbReference>
<dbReference type="Proteomes" id="UP000682202">
    <property type="component" value="Chromosome"/>
</dbReference>
<accession>A0A975PW79</accession>
<dbReference type="RefSeq" id="WP_211698331.1">
    <property type="nucleotide sequence ID" value="NZ_CP046600.1"/>
</dbReference>
<sequence length="148" mass="16730">MIVESHVTIDAPPTLVWEVFTDVERWPEWTASVTRLVALDGAGIAVGRRFRIKQPKMPPLIWEVTDLVPEGSWTWAQRSPGGTTLAHHTLTPMADGRTLVRQELHQRGPVGAVIGRLMRRTTRRYLDMEAQGLKDRSEQLRHALGPHT</sequence>
<dbReference type="EMBL" id="CP046600">
    <property type="protein sequence ID" value="QUR66762.1"/>
    <property type="molecule type" value="Genomic_DNA"/>
</dbReference>
<proteinExistence type="predicted"/>
<dbReference type="KEGG" id="mspg:F6B93_06330"/>
<dbReference type="AlphaFoldDB" id="A0A975PW79"/>
<evidence type="ECO:0000313" key="2">
    <source>
        <dbReference type="Proteomes" id="UP000682202"/>
    </source>
</evidence>
<gene>
    <name evidence="1" type="ORF">F6B93_06330</name>
</gene>
<dbReference type="InterPro" id="IPR019587">
    <property type="entry name" value="Polyketide_cyclase/dehydratase"/>
</dbReference>
<dbReference type="Gene3D" id="3.30.530.20">
    <property type="match status" value="1"/>
</dbReference>
<name>A0A975PW79_9MYCO</name>
<keyword evidence="2" id="KW-1185">Reference proteome</keyword>
<protein>
    <submittedName>
        <fullName evidence="1">Polyketide cyclase</fullName>
    </submittedName>
</protein>